<protein>
    <recommendedName>
        <fullName evidence="4">CarboxypepD_reg-like domain-containing protein</fullName>
    </recommendedName>
</protein>
<feature type="chain" id="PRO_5012567340" description="CarboxypepD_reg-like domain-containing protein" evidence="1">
    <location>
        <begin position="25"/>
        <end position="117"/>
    </location>
</feature>
<accession>A0A1M4W9F5</accession>
<organism evidence="2 3">
    <name type="scientific">Pedobacter caeni</name>
    <dbReference type="NCBI Taxonomy" id="288992"/>
    <lineage>
        <taxon>Bacteria</taxon>
        <taxon>Pseudomonadati</taxon>
        <taxon>Bacteroidota</taxon>
        <taxon>Sphingobacteriia</taxon>
        <taxon>Sphingobacteriales</taxon>
        <taxon>Sphingobacteriaceae</taxon>
        <taxon>Pedobacter</taxon>
    </lineage>
</organism>
<reference evidence="3" key="1">
    <citation type="submission" date="2016-11" db="EMBL/GenBank/DDBJ databases">
        <authorList>
            <person name="Varghese N."/>
            <person name="Submissions S."/>
        </authorList>
    </citation>
    <scope>NUCLEOTIDE SEQUENCE [LARGE SCALE GENOMIC DNA]</scope>
    <source>
        <strain evidence="3">DSM 16990</strain>
    </source>
</reference>
<proteinExistence type="predicted"/>
<evidence type="ECO:0000313" key="3">
    <source>
        <dbReference type="Proteomes" id="UP000184287"/>
    </source>
</evidence>
<keyword evidence="3" id="KW-1185">Reference proteome</keyword>
<evidence type="ECO:0000256" key="1">
    <source>
        <dbReference type="SAM" id="SignalP"/>
    </source>
</evidence>
<dbReference type="EMBL" id="FQUQ01000001">
    <property type="protein sequence ID" value="SHE77837.1"/>
    <property type="molecule type" value="Genomic_DNA"/>
</dbReference>
<evidence type="ECO:0000313" key="2">
    <source>
        <dbReference type="EMBL" id="SHE77837.1"/>
    </source>
</evidence>
<evidence type="ECO:0008006" key="4">
    <source>
        <dbReference type="Google" id="ProtNLM"/>
    </source>
</evidence>
<name>A0A1M4W9F5_9SPHI</name>
<sequence length="117" mass="13698">MRKIANVILLFTCLLFSYCSPTEAYHGYVYDGLTREPLTKVLVKERLPANAKFTYTDAKGYFRIENKKQSFTDLIFSLDKYRIDTLPSIWSQHGEKLKYTFLNHTPDTVFLMLKDSL</sequence>
<dbReference type="Proteomes" id="UP000184287">
    <property type="component" value="Unassembled WGS sequence"/>
</dbReference>
<dbReference type="STRING" id="288992.SAMN04488522_1011186"/>
<dbReference type="SUPFAM" id="SSF49464">
    <property type="entry name" value="Carboxypeptidase regulatory domain-like"/>
    <property type="match status" value="1"/>
</dbReference>
<gene>
    <name evidence="2" type="ORF">SAMN04488522_1011186</name>
</gene>
<feature type="signal peptide" evidence="1">
    <location>
        <begin position="1"/>
        <end position="24"/>
    </location>
</feature>
<keyword evidence="1" id="KW-0732">Signal</keyword>
<dbReference type="InterPro" id="IPR008969">
    <property type="entry name" value="CarboxyPept-like_regulatory"/>
</dbReference>
<dbReference type="AlphaFoldDB" id="A0A1M4W9F5"/>
<dbReference type="OrthoDB" id="797882at2"/>
<dbReference type="RefSeq" id="WP_073228588.1">
    <property type="nucleotide sequence ID" value="NZ_FQUQ01000001.1"/>
</dbReference>